<evidence type="ECO:0000313" key="2">
    <source>
        <dbReference type="Proteomes" id="UP001212997"/>
    </source>
</evidence>
<gene>
    <name evidence="1" type="ORF">NLI96_g3361</name>
</gene>
<comment type="caution">
    <text evidence="1">The sequence shown here is derived from an EMBL/GenBank/DDBJ whole genome shotgun (WGS) entry which is preliminary data.</text>
</comment>
<accession>A0AAD5VBN7</accession>
<sequence>MPPPFGHPRSILEILPVELLSEIKSHISHGDLFTLVCFYKTCTRFAQLFGPAETQAQFWESACLLAGLGCLPGEEPDEVDWKDVAFDCIERDGFCENPECGRALLEWNEADKMADTTSLTWAPTWDTFDDWAAMIDSPTWTNQTIQEIAFSNTSSLLDPIDAKEDAYFRQYNDIHDETEEPDKDSKDYLWDHPIACRSFAIFPPTRSMSIMTLVGTKTVKNENGVTVWDEICSIQEVLDTYPGLDDLSDLFRLLEYDLPLVFGEGCSLSEFLSRIRKYRGLLQFFGISEIEMEEWEDHDSGPLLSLGYKPVKRLKPRKRLLHRIRSSENGQRKDEAIQTEA</sequence>
<dbReference type="Proteomes" id="UP001212997">
    <property type="component" value="Unassembled WGS sequence"/>
</dbReference>
<protein>
    <recommendedName>
        <fullName evidence="3">F-box domain-containing protein</fullName>
    </recommendedName>
</protein>
<proteinExistence type="predicted"/>
<reference evidence="1" key="1">
    <citation type="submission" date="2022-07" db="EMBL/GenBank/DDBJ databases">
        <title>Genome Sequence of Physisporinus lineatus.</title>
        <authorList>
            <person name="Buettner E."/>
        </authorList>
    </citation>
    <scope>NUCLEOTIDE SEQUENCE</scope>
    <source>
        <strain evidence="1">VT162</strain>
    </source>
</reference>
<evidence type="ECO:0008006" key="3">
    <source>
        <dbReference type="Google" id="ProtNLM"/>
    </source>
</evidence>
<dbReference type="AlphaFoldDB" id="A0AAD5VBN7"/>
<organism evidence="1 2">
    <name type="scientific">Meripilus lineatus</name>
    <dbReference type="NCBI Taxonomy" id="2056292"/>
    <lineage>
        <taxon>Eukaryota</taxon>
        <taxon>Fungi</taxon>
        <taxon>Dikarya</taxon>
        <taxon>Basidiomycota</taxon>
        <taxon>Agaricomycotina</taxon>
        <taxon>Agaricomycetes</taxon>
        <taxon>Polyporales</taxon>
        <taxon>Meripilaceae</taxon>
        <taxon>Meripilus</taxon>
    </lineage>
</organism>
<evidence type="ECO:0000313" key="1">
    <source>
        <dbReference type="EMBL" id="KAJ3487685.1"/>
    </source>
</evidence>
<dbReference type="EMBL" id="JANAWD010000085">
    <property type="protein sequence ID" value="KAJ3487685.1"/>
    <property type="molecule type" value="Genomic_DNA"/>
</dbReference>
<keyword evidence="2" id="KW-1185">Reference proteome</keyword>
<name>A0AAD5VBN7_9APHY</name>